<evidence type="ECO:0000313" key="2">
    <source>
        <dbReference type="Proteomes" id="UP001189429"/>
    </source>
</evidence>
<organism evidence="1 2">
    <name type="scientific">Prorocentrum cordatum</name>
    <dbReference type="NCBI Taxonomy" id="2364126"/>
    <lineage>
        <taxon>Eukaryota</taxon>
        <taxon>Sar</taxon>
        <taxon>Alveolata</taxon>
        <taxon>Dinophyceae</taxon>
        <taxon>Prorocentrales</taxon>
        <taxon>Prorocentraceae</taxon>
        <taxon>Prorocentrum</taxon>
    </lineage>
</organism>
<name>A0ABN9REK7_9DINO</name>
<evidence type="ECO:0000313" key="1">
    <source>
        <dbReference type="EMBL" id="CAK0817456.1"/>
    </source>
</evidence>
<dbReference type="Proteomes" id="UP001189429">
    <property type="component" value="Unassembled WGS sequence"/>
</dbReference>
<accession>A0ABN9REK7</accession>
<gene>
    <name evidence="1" type="ORF">PCOR1329_LOCUS20081</name>
</gene>
<protein>
    <recommendedName>
        <fullName evidence="3">Selenoprotein O</fullName>
    </recommendedName>
</protein>
<comment type="caution">
    <text evidence="1">The sequence shown here is derived from an EMBL/GenBank/DDBJ whole genome shotgun (WGS) entry which is preliminary data.</text>
</comment>
<reference evidence="1" key="1">
    <citation type="submission" date="2023-10" db="EMBL/GenBank/DDBJ databases">
        <authorList>
            <person name="Chen Y."/>
            <person name="Shah S."/>
            <person name="Dougan E. K."/>
            <person name="Thang M."/>
            <person name="Chan C."/>
        </authorList>
    </citation>
    <scope>NUCLEOTIDE SEQUENCE [LARGE SCALE GENOMIC DNA]</scope>
</reference>
<dbReference type="EMBL" id="CAUYUJ010006469">
    <property type="protein sequence ID" value="CAK0817456.1"/>
    <property type="molecule type" value="Genomic_DNA"/>
</dbReference>
<evidence type="ECO:0008006" key="3">
    <source>
        <dbReference type="Google" id="ProtNLM"/>
    </source>
</evidence>
<sequence length="85" mass="8926">MPFDFAEDFLGPAAARAAVAAPEANSVQGIGGGQPGAAEALYRSWRWFVGVMAASSPKFAELHGDELLSGRTNRGDGKWAYSRPG</sequence>
<proteinExistence type="predicted"/>
<keyword evidence="2" id="KW-1185">Reference proteome</keyword>